<dbReference type="Gene3D" id="2.30.29.30">
    <property type="entry name" value="Pleckstrin-homology domain (PH domain)/Phosphotyrosine-binding domain (PTB)"/>
    <property type="match status" value="1"/>
</dbReference>
<keyword evidence="3 5" id="KW-0863">Zinc-finger</keyword>
<dbReference type="PROSITE" id="PS50012">
    <property type="entry name" value="RCC1_3"/>
    <property type="match status" value="5"/>
</dbReference>
<dbReference type="SUPFAM" id="SSF50729">
    <property type="entry name" value="PH domain-like"/>
    <property type="match status" value="1"/>
</dbReference>
<feature type="repeat" description="RCC1" evidence="6">
    <location>
        <begin position="414"/>
        <end position="491"/>
    </location>
</feature>
<dbReference type="PROSITE" id="PS50178">
    <property type="entry name" value="ZF_FYVE"/>
    <property type="match status" value="1"/>
</dbReference>
<sequence length="1159" mass="127331">MVSPWIEKGTVVHGPNGSPTPTSEYEHSLNTSYVQLPIPVKIRKSEANEQVGLSEFQQELVQLASVINGDHLLKNFHHIIKQMNVREGSSYVEDSVKRFLDAGLAAKRIGGHEEQIVKMRPSLTSRRPDVTMLTNLMTIWFDDITFCGSRLFLSSWLFLAVAYGEFIFAVKLEAVLILLNYIKFEKVIGMIVNCVQKSKAITALKKGAYLLKYGRRGKPKFCPFRLSNDESVLIWFSGKEEKHLKLNHVTRIMPGQRTQIFQRYPRPEKECQSFSLIYSNRTLDLICKDKDEAEVWFAGLKTLISRSHQRKSRTETRSEGVSSGTNSPRTYTRRSSPLSSPFGSTDSMQKDGTDPLRVRSPFDSPPKMVRISPSLVWSEPESEGMTVDAFRVSLSSAVSSSSQGSGHDDGDALGDVFIWGEGTGDGILGGGSNRVGSGARRDLHLGPRIWGRLGHGVDSDVSQPKLVDALANMNIELVACGEYHTCAVTLSGDLYTWGDGTFNYGLLGHGNEEECIDSKEVESLKGLRTVRAACGVWHTAAVVEIMVGNSIQAILLANYLHGEMEIKGRLGHGDKEPKLVPTCVAALVDPNFRHVACGHSLTIALTTSGHVYTMGSTVYGQLGSPRADGKVPVRVEGKLLKSFVEEISCGAYHVAVLTSRTEVYTWGKGASGRLGHGDNDDRSAPTLVESLKDKQVRSIVCGTNFTAAICIHKWVSGVDQSMCSGCHLPFNFKRKRHNCYNCALVFCNSCSSKKSLKASMAPNPNKPYRVCDSCFNKLMKAFESDSSSHTAANRKWNSIHGFNEMADKEDKFDSRSQVQTSRHSSLESLNSMDNKYKKNKKLDFSSSRVSPIPHGGSNRSSLNFSKSFNPVFGTSKKFFSVSVPGSRIVSRATSPTSRRPSPPRSTTPTPTIGGLISPKFVVDDAKMTNGCLSHEVLQLRAQVVNLTRKAQLQEVELERTSNQLKEAIAIAGEETAKCRAAKEVIKSLTAQLKELAERLPGGTTKNSELNSLVSLSSSSGISDISAVAIEQMSNLIGNHEADSIGSNGLIASSKSSSIGQRSRGVHTEATKNGSKPRDGDANLESEWVEQDEPGVYITLTSLADGIKDLKRVRFSRKRFSEKQAEQWWAENRARVYAQYNVRMVDRLSAASWNGSDGAH</sequence>
<feature type="region of interest" description="Disordered" evidence="8">
    <location>
        <begin position="1053"/>
        <end position="1081"/>
    </location>
</feature>
<dbReference type="InterPro" id="IPR013591">
    <property type="entry name" value="Brevis_radix_dom"/>
</dbReference>
<feature type="compositionally biased region" description="Low complexity" evidence="8">
    <location>
        <begin position="1053"/>
        <end position="1062"/>
    </location>
</feature>
<dbReference type="AlphaFoldDB" id="A0A835VN74"/>
<dbReference type="InterPro" id="IPR000408">
    <property type="entry name" value="Reg_chr_condens"/>
</dbReference>
<dbReference type="PANTHER" id="PTHR22870">
    <property type="entry name" value="REGULATOR OF CHROMOSOME CONDENSATION"/>
    <property type="match status" value="1"/>
</dbReference>
<feature type="region of interest" description="Disordered" evidence="8">
    <location>
        <begin position="307"/>
        <end position="365"/>
    </location>
</feature>
<feature type="repeat" description="RCC1" evidence="6">
    <location>
        <begin position="661"/>
        <end position="712"/>
    </location>
</feature>
<dbReference type="Proteomes" id="UP000639772">
    <property type="component" value="Chromosome 1"/>
</dbReference>
<gene>
    <name evidence="11" type="ORF">HPP92_003195</name>
</gene>
<dbReference type="CDD" id="cd13365">
    <property type="entry name" value="PH_PLC_plant-like"/>
    <property type="match status" value="1"/>
</dbReference>
<comment type="caution">
    <text evidence="11">The sequence shown here is derived from an EMBL/GenBank/DDBJ whole genome shotgun (WGS) entry which is preliminary data.</text>
</comment>
<name>A0A835VN74_VANPL</name>
<evidence type="ECO:0000313" key="11">
    <source>
        <dbReference type="EMBL" id="KAG0503123.1"/>
    </source>
</evidence>
<feature type="region of interest" description="Disordered" evidence="8">
    <location>
        <begin position="809"/>
        <end position="860"/>
    </location>
</feature>
<dbReference type="InterPro" id="IPR011011">
    <property type="entry name" value="Znf_FYVE_PHD"/>
</dbReference>
<dbReference type="OrthoDB" id="5981550at2759"/>
<evidence type="ECO:0000256" key="6">
    <source>
        <dbReference type="PROSITE-ProRule" id="PRU00235"/>
    </source>
</evidence>
<dbReference type="InterPro" id="IPR011993">
    <property type="entry name" value="PH-like_dom_sf"/>
</dbReference>
<feature type="region of interest" description="Disordered" evidence="8">
    <location>
        <begin position="1"/>
        <end position="26"/>
    </location>
</feature>
<feature type="domain" description="FYVE-type" evidence="9">
    <location>
        <begin position="717"/>
        <end position="779"/>
    </location>
</feature>
<dbReference type="Pfam" id="PF16457">
    <property type="entry name" value="PH_12"/>
    <property type="match status" value="1"/>
</dbReference>
<dbReference type="Pfam" id="PF13713">
    <property type="entry name" value="BRX_N"/>
    <property type="match status" value="1"/>
</dbReference>
<dbReference type="SUPFAM" id="SSF50985">
    <property type="entry name" value="RCC1/BLIP-II"/>
    <property type="match status" value="1"/>
</dbReference>
<dbReference type="Pfam" id="PF08381">
    <property type="entry name" value="BRX"/>
    <property type="match status" value="1"/>
</dbReference>
<accession>A0A835VN74</accession>
<dbReference type="GO" id="GO:0008270">
    <property type="term" value="F:zinc ion binding"/>
    <property type="evidence" value="ECO:0007669"/>
    <property type="project" value="UniProtKB-KW"/>
</dbReference>
<feature type="region of interest" description="Disordered" evidence="8">
    <location>
        <begin position="889"/>
        <end position="915"/>
    </location>
</feature>
<keyword evidence="1" id="KW-0479">Metal-binding</keyword>
<dbReference type="SUPFAM" id="SSF57903">
    <property type="entry name" value="FYVE/PHD zinc finger"/>
    <property type="match status" value="1"/>
</dbReference>
<dbReference type="PANTHER" id="PTHR22870:SF437">
    <property type="entry name" value="REGULATOR OF CHROMOSOME CONDENSATION (RCC1) FAMILY WITH FYVE ZINC FINGER DOMAIN-CONTAINING PROTEIN"/>
    <property type="match status" value="1"/>
</dbReference>
<dbReference type="SMART" id="SM00064">
    <property type="entry name" value="FYVE"/>
    <property type="match status" value="1"/>
</dbReference>
<keyword evidence="2" id="KW-0677">Repeat</keyword>
<evidence type="ECO:0000259" key="10">
    <source>
        <dbReference type="PROSITE" id="PS51514"/>
    </source>
</evidence>
<organism evidence="11 12">
    <name type="scientific">Vanilla planifolia</name>
    <name type="common">Vanilla</name>
    <dbReference type="NCBI Taxonomy" id="51239"/>
    <lineage>
        <taxon>Eukaryota</taxon>
        <taxon>Viridiplantae</taxon>
        <taxon>Streptophyta</taxon>
        <taxon>Embryophyta</taxon>
        <taxon>Tracheophyta</taxon>
        <taxon>Spermatophyta</taxon>
        <taxon>Magnoliopsida</taxon>
        <taxon>Liliopsida</taxon>
        <taxon>Asparagales</taxon>
        <taxon>Orchidaceae</taxon>
        <taxon>Vanilloideae</taxon>
        <taxon>Vanilleae</taxon>
        <taxon>Vanilla</taxon>
    </lineage>
</organism>
<evidence type="ECO:0000256" key="1">
    <source>
        <dbReference type="ARBA" id="ARBA00022723"/>
    </source>
</evidence>
<proteinExistence type="predicted"/>
<evidence type="ECO:0000256" key="5">
    <source>
        <dbReference type="PROSITE-ProRule" id="PRU00091"/>
    </source>
</evidence>
<dbReference type="InterPro" id="IPR000306">
    <property type="entry name" value="Znf_FYVE"/>
</dbReference>
<evidence type="ECO:0000256" key="8">
    <source>
        <dbReference type="SAM" id="MobiDB-lite"/>
    </source>
</evidence>
<feature type="compositionally biased region" description="Basic and acidic residues" evidence="8">
    <location>
        <begin position="1065"/>
        <end position="1080"/>
    </location>
</feature>
<dbReference type="CDD" id="cd00065">
    <property type="entry name" value="FYVE_like_SF"/>
    <property type="match status" value="1"/>
</dbReference>
<feature type="coiled-coil region" evidence="7">
    <location>
        <begin position="943"/>
        <end position="998"/>
    </location>
</feature>
<evidence type="ECO:0000256" key="4">
    <source>
        <dbReference type="ARBA" id="ARBA00022833"/>
    </source>
</evidence>
<feature type="compositionally biased region" description="Polar residues" evidence="8">
    <location>
        <begin position="17"/>
        <end position="26"/>
    </location>
</feature>
<dbReference type="Pfam" id="PF01363">
    <property type="entry name" value="FYVE"/>
    <property type="match status" value="1"/>
</dbReference>
<dbReference type="PROSITE" id="PS51514">
    <property type="entry name" value="BRX"/>
    <property type="match status" value="1"/>
</dbReference>
<evidence type="ECO:0000256" key="2">
    <source>
        <dbReference type="ARBA" id="ARBA00022737"/>
    </source>
</evidence>
<dbReference type="InterPro" id="IPR013083">
    <property type="entry name" value="Znf_RING/FYVE/PHD"/>
</dbReference>
<dbReference type="Gene3D" id="2.130.10.30">
    <property type="entry name" value="Regulator of chromosome condensation 1/beta-lactamase-inhibitor protein II"/>
    <property type="match status" value="2"/>
</dbReference>
<dbReference type="EMBL" id="JADCNM010000001">
    <property type="protein sequence ID" value="KAG0503123.1"/>
    <property type="molecule type" value="Genomic_DNA"/>
</dbReference>
<dbReference type="InterPro" id="IPR001849">
    <property type="entry name" value="PH_domain"/>
</dbReference>
<evidence type="ECO:0000313" key="12">
    <source>
        <dbReference type="Proteomes" id="UP000639772"/>
    </source>
</evidence>
<evidence type="ECO:0000256" key="3">
    <source>
        <dbReference type="ARBA" id="ARBA00022771"/>
    </source>
</evidence>
<dbReference type="InterPro" id="IPR009091">
    <property type="entry name" value="RCC1/BLIP-II"/>
</dbReference>
<keyword evidence="4" id="KW-0862">Zinc</keyword>
<dbReference type="Gene3D" id="3.30.40.10">
    <property type="entry name" value="Zinc/RING finger domain, C3HC4 (zinc finger)"/>
    <property type="match status" value="1"/>
</dbReference>
<feature type="compositionally biased region" description="Polar residues" evidence="8">
    <location>
        <begin position="815"/>
        <end position="833"/>
    </location>
</feature>
<dbReference type="InterPro" id="IPR058923">
    <property type="entry name" value="RCC1-like_dom"/>
</dbReference>
<feature type="domain" description="BRX" evidence="10">
    <location>
        <begin position="1085"/>
        <end position="1140"/>
    </location>
</feature>
<dbReference type="InterPro" id="IPR017455">
    <property type="entry name" value="Znf_FYVE-rel"/>
</dbReference>
<dbReference type="InterPro" id="IPR027988">
    <property type="entry name" value="BRX_N"/>
</dbReference>
<reference evidence="11 12" key="1">
    <citation type="journal article" date="2020" name="Nat. Food">
        <title>A phased Vanilla planifolia genome enables genetic improvement of flavour and production.</title>
        <authorList>
            <person name="Hasing T."/>
            <person name="Tang H."/>
            <person name="Brym M."/>
            <person name="Khazi F."/>
            <person name="Huang T."/>
            <person name="Chambers A.H."/>
        </authorList>
    </citation>
    <scope>NUCLEOTIDE SEQUENCE [LARGE SCALE GENOMIC DNA]</scope>
    <source>
        <tissue evidence="11">Leaf</tissue>
    </source>
</reference>
<feature type="compositionally biased region" description="Polar residues" evidence="8">
    <location>
        <begin position="319"/>
        <end position="347"/>
    </location>
</feature>
<evidence type="ECO:0000256" key="7">
    <source>
        <dbReference type="SAM" id="Coils"/>
    </source>
</evidence>
<feature type="compositionally biased region" description="Low complexity" evidence="8">
    <location>
        <begin position="890"/>
        <end position="899"/>
    </location>
</feature>
<feature type="repeat" description="RCC1" evidence="6">
    <location>
        <begin position="609"/>
        <end position="660"/>
    </location>
</feature>
<dbReference type="Pfam" id="PF25390">
    <property type="entry name" value="WD40_RLD"/>
    <property type="match status" value="1"/>
</dbReference>
<dbReference type="InterPro" id="IPR051210">
    <property type="entry name" value="Ub_ligase/GEF_domain"/>
</dbReference>
<evidence type="ECO:0000259" key="9">
    <source>
        <dbReference type="PROSITE" id="PS50178"/>
    </source>
</evidence>
<keyword evidence="7" id="KW-0175">Coiled coil</keyword>
<protein>
    <submittedName>
        <fullName evidence="11">Uncharacterized protein</fullName>
    </submittedName>
</protein>
<feature type="repeat" description="RCC1" evidence="6">
    <location>
        <begin position="556"/>
        <end position="608"/>
    </location>
</feature>
<feature type="repeat" description="RCC1" evidence="6">
    <location>
        <begin position="492"/>
        <end position="545"/>
    </location>
</feature>
<feature type="compositionally biased region" description="Basic and acidic residues" evidence="8">
    <location>
        <begin position="348"/>
        <end position="357"/>
    </location>
</feature>